<keyword evidence="2" id="KW-1185">Reference proteome</keyword>
<protein>
    <recommendedName>
        <fullName evidence="3">YopX protein domain-containing protein</fullName>
    </recommendedName>
</protein>
<evidence type="ECO:0000313" key="1">
    <source>
        <dbReference type="EMBL" id="GLB49848.1"/>
    </source>
</evidence>
<dbReference type="RefSeq" id="WP_281765471.1">
    <property type="nucleotide sequence ID" value="NZ_BRVO01000002.1"/>
</dbReference>
<evidence type="ECO:0008006" key="3">
    <source>
        <dbReference type="Google" id="ProtNLM"/>
    </source>
</evidence>
<dbReference type="EMBL" id="BRVO01000002">
    <property type="protein sequence ID" value="GLB49848.1"/>
    <property type="molecule type" value="Genomic_DNA"/>
</dbReference>
<proteinExistence type="predicted"/>
<comment type="caution">
    <text evidence="1">The sequence shown here is derived from an EMBL/GenBank/DDBJ whole genome shotgun (WGS) entry which is preliminary data.</text>
</comment>
<reference evidence="1" key="1">
    <citation type="submission" date="2022-07" db="EMBL/GenBank/DDBJ databases">
        <title>Taxonomy of Novel Oxalotrophic and Methylotrophic Bacteria.</title>
        <authorList>
            <person name="Sahin N."/>
            <person name="Tani A."/>
        </authorList>
    </citation>
    <scope>NUCLEOTIDE SEQUENCE</scope>
    <source>
        <strain evidence="1">Y10</strain>
    </source>
</reference>
<evidence type="ECO:0000313" key="2">
    <source>
        <dbReference type="Proteomes" id="UP001143543"/>
    </source>
</evidence>
<dbReference type="Proteomes" id="UP001143543">
    <property type="component" value="Unassembled WGS sequence"/>
</dbReference>
<name>A0ABQ5MKD7_9FLAO</name>
<sequence length="117" mass="13453">MTNYSSKERIISVGKLKSFEFFSENFVILDISGIYLDADEIGVCWNKNGHKWELVNDGAIIKENKLDATRYIFRNHLFEDEKGIPNIGYYIENQCGTVGTVEGVIYQNDSDIIIEYD</sequence>
<accession>A0ABQ5MKD7</accession>
<organism evidence="1 2">
    <name type="scientific">Neptunitalea lumnitzerae</name>
    <dbReference type="NCBI Taxonomy" id="2965509"/>
    <lineage>
        <taxon>Bacteria</taxon>
        <taxon>Pseudomonadati</taxon>
        <taxon>Bacteroidota</taxon>
        <taxon>Flavobacteriia</taxon>
        <taxon>Flavobacteriales</taxon>
        <taxon>Flavobacteriaceae</taxon>
        <taxon>Neptunitalea</taxon>
    </lineage>
</organism>
<gene>
    <name evidence="1" type="ORF">Y10_22160</name>
</gene>